<evidence type="ECO:0000256" key="1">
    <source>
        <dbReference type="ARBA" id="ARBA00004651"/>
    </source>
</evidence>
<evidence type="ECO:0000256" key="9">
    <source>
        <dbReference type="SAM" id="Phobius"/>
    </source>
</evidence>
<dbReference type="PANTHER" id="PTHR30081:SF1">
    <property type="entry name" value="PROTEIN TRANSLOCASE SUBUNIT SECD"/>
    <property type="match status" value="1"/>
</dbReference>
<feature type="transmembrane region" description="Helical" evidence="9">
    <location>
        <begin position="411"/>
        <end position="433"/>
    </location>
</feature>
<dbReference type="Pfam" id="PF02355">
    <property type="entry name" value="SecD_SecF_C"/>
    <property type="match status" value="1"/>
</dbReference>
<dbReference type="InterPro" id="IPR048634">
    <property type="entry name" value="SecD_SecF_C"/>
</dbReference>
<evidence type="ECO:0000256" key="4">
    <source>
        <dbReference type="ARBA" id="ARBA00022692"/>
    </source>
</evidence>
<evidence type="ECO:0000313" key="12">
    <source>
        <dbReference type="EMBL" id="MBS3058709.1"/>
    </source>
</evidence>
<evidence type="ECO:0000259" key="10">
    <source>
        <dbReference type="Pfam" id="PF02355"/>
    </source>
</evidence>
<reference evidence="12" key="2">
    <citation type="submission" date="2021-03" db="EMBL/GenBank/DDBJ databases">
        <authorList>
            <person name="Jaffe A."/>
        </authorList>
    </citation>
    <scope>NUCLEOTIDE SEQUENCE</scope>
    <source>
        <strain evidence="12">RIFCSPLOWO2_01_FULL_43_13</strain>
    </source>
</reference>
<dbReference type="SUPFAM" id="SSF82866">
    <property type="entry name" value="Multidrug efflux transporter AcrB transmembrane domain"/>
    <property type="match status" value="1"/>
</dbReference>
<organism evidence="11 13">
    <name type="scientific">Candidatus Iainarchaeum sp</name>
    <dbReference type="NCBI Taxonomy" id="3101447"/>
    <lineage>
        <taxon>Archaea</taxon>
        <taxon>Candidatus Iainarchaeota</taxon>
        <taxon>Candidatus Iainarchaeia</taxon>
        <taxon>Candidatus Iainarchaeales</taxon>
        <taxon>Candidatus Iainarchaeaceae</taxon>
        <taxon>Candidatus Iainarchaeum</taxon>
    </lineage>
</organism>
<dbReference type="EMBL" id="DUFW01000083">
    <property type="protein sequence ID" value="HIH21940.1"/>
    <property type="molecule type" value="Genomic_DNA"/>
</dbReference>
<evidence type="ECO:0000256" key="7">
    <source>
        <dbReference type="ARBA" id="ARBA00023010"/>
    </source>
</evidence>
<evidence type="ECO:0000313" key="11">
    <source>
        <dbReference type="EMBL" id="HIH21940.1"/>
    </source>
</evidence>
<dbReference type="InterPro" id="IPR022813">
    <property type="entry name" value="SecD/SecF_arch_bac"/>
</dbReference>
<evidence type="ECO:0000256" key="8">
    <source>
        <dbReference type="ARBA" id="ARBA00023136"/>
    </source>
</evidence>
<evidence type="ECO:0000256" key="3">
    <source>
        <dbReference type="ARBA" id="ARBA00022475"/>
    </source>
</evidence>
<comment type="caution">
    <text evidence="11">The sequence shown here is derived from an EMBL/GenBank/DDBJ whole genome shotgun (WGS) entry which is preliminary data.</text>
</comment>
<dbReference type="Gene3D" id="3.30.70.3400">
    <property type="match status" value="1"/>
</dbReference>
<dbReference type="PANTHER" id="PTHR30081">
    <property type="entry name" value="PROTEIN-EXPORT MEMBRANE PROTEIN SEC"/>
    <property type="match status" value="1"/>
</dbReference>
<evidence type="ECO:0000256" key="2">
    <source>
        <dbReference type="ARBA" id="ARBA00022448"/>
    </source>
</evidence>
<sequence length="547" mass="59324">MSSLWKNPRVLLMLAVVLFFALVLLFKGPVFGVDFGGGTLFQIHLAEKVSDSATKEQIRSIIQQRLDFAGMKDSTVQFVGAEFVFAQLAETDPQQVERLESVLLKQGKFEAILDGNLIFSGNDFIDISKDPARGYGVKGSAGVYTWTMPFTLTEKAARRFTEMAFHRCQTSGFDSATGKVQYECDNTYFFLDRPSDSVLLIPKDIFTQDSELLSAGSRKYNIPAGLKIEEILLNSSVQYLVVDENGFAPEQVSELQSLAGSKRFAIVHPEFPAELRKELEGFGFTVDERTAPQALPWVWFSSGLKESIRLSESVANLDPFVPSLDSPNLQVYSSLVITGSAPSSSEAQDELKSLSILLESGSLPVAVDNVSKVTVTASLGKSFLYTVVLIGLIAAFAVAFVLFLRYRIALLVLPMMFTVFAEAAITLGIASLLSWPLDLAAIAGVVAAVGYGVNDQIIITDELKKHKGEVLESTSLVNRAKRSFFIILAAASTVIAVMLPLLLIGPGAGMARLVGFAFTTVVGVLGGVLITRPAFQEMAKVIVPKAQ</sequence>
<feature type="transmembrane region" description="Helical" evidence="9">
    <location>
        <begin position="510"/>
        <end position="530"/>
    </location>
</feature>
<feature type="domain" description="Protein export membrane protein SecD/SecF C-terminal" evidence="10">
    <location>
        <begin position="368"/>
        <end position="529"/>
    </location>
</feature>
<dbReference type="Proteomes" id="UP000680185">
    <property type="component" value="Unassembled WGS sequence"/>
</dbReference>
<keyword evidence="3" id="KW-1003">Cell membrane</keyword>
<dbReference type="InterPro" id="IPR022645">
    <property type="entry name" value="SecD/SecF_bac"/>
</dbReference>
<dbReference type="AlphaFoldDB" id="A0A7J4JYA1"/>
<evidence type="ECO:0000256" key="5">
    <source>
        <dbReference type="ARBA" id="ARBA00022927"/>
    </source>
</evidence>
<dbReference type="GO" id="GO:0015031">
    <property type="term" value="P:protein transport"/>
    <property type="evidence" value="ECO:0007669"/>
    <property type="project" value="UniProtKB-KW"/>
</dbReference>
<protein>
    <recommendedName>
        <fullName evidence="10">Protein export membrane protein SecD/SecF C-terminal domain-containing protein</fullName>
    </recommendedName>
</protein>
<reference evidence="11" key="1">
    <citation type="journal article" date="2020" name="bioRxiv">
        <title>A rank-normalized archaeal taxonomy based on genome phylogeny resolves widespread incomplete and uneven classifications.</title>
        <authorList>
            <person name="Rinke C."/>
            <person name="Chuvochina M."/>
            <person name="Mussig A.J."/>
            <person name="Chaumeil P.-A."/>
            <person name="Waite D.W."/>
            <person name="Whitman W.B."/>
            <person name="Parks D.H."/>
            <person name="Hugenholtz P."/>
        </authorList>
    </citation>
    <scope>NUCLEOTIDE SEQUENCE</scope>
    <source>
        <strain evidence="11">UBA10191</strain>
    </source>
</reference>
<keyword evidence="7" id="KW-0811">Translocation</keyword>
<accession>A0A7J4JYA1</accession>
<reference evidence="12" key="3">
    <citation type="submission" date="2021-05" db="EMBL/GenBank/DDBJ databases">
        <title>Protein family content uncovers lineage relationships and bacterial pathway maintenance mechanisms in DPANN archaea.</title>
        <authorList>
            <person name="Castelle C.J."/>
            <person name="Meheust R."/>
            <person name="Jaffe A.L."/>
            <person name="Seitz K."/>
            <person name="Gong X."/>
            <person name="Baker B.J."/>
            <person name="Banfield J.F."/>
        </authorList>
    </citation>
    <scope>NUCLEOTIDE SEQUENCE</scope>
    <source>
        <strain evidence="12">RIFCSPLOWO2_01_FULL_43_13</strain>
    </source>
</reference>
<keyword evidence="5" id="KW-0653">Protein transport</keyword>
<dbReference type="GO" id="GO:0005886">
    <property type="term" value="C:plasma membrane"/>
    <property type="evidence" value="ECO:0007669"/>
    <property type="project" value="UniProtKB-SubCell"/>
</dbReference>
<feature type="transmembrane region" description="Helical" evidence="9">
    <location>
        <begin position="383"/>
        <end position="404"/>
    </location>
</feature>
<evidence type="ECO:0000256" key="6">
    <source>
        <dbReference type="ARBA" id="ARBA00022989"/>
    </source>
</evidence>
<feature type="transmembrane region" description="Helical" evidence="9">
    <location>
        <begin position="439"/>
        <end position="459"/>
    </location>
</feature>
<dbReference type="PRINTS" id="PR01755">
    <property type="entry name" value="SECFTRNLCASE"/>
</dbReference>
<dbReference type="Proteomes" id="UP000590964">
    <property type="component" value="Unassembled WGS sequence"/>
</dbReference>
<comment type="subcellular location">
    <subcellularLocation>
        <location evidence="1">Cell membrane</location>
        <topology evidence="1">Multi-pass membrane protein</topology>
    </subcellularLocation>
</comment>
<dbReference type="Gene3D" id="1.20.1640.10">
    <property type="entry name" value="Multidrug efflux transporter AcrB transmembrane domain"/>
    <property type="match status" value="1"/>
</dbReference>
<evidence type="ECO:0000313" key="13">
    <source>
        <dbReference type="Proteomes" id="UP000590964"/>
    </source>
</evidence>
<feature type="transmembrane region" description="Helical" evidence="9">
    <location>
        <begin position="484"/>
        <end position="504"/>
    </location>
</feature>
<keyword evidence="8 9" id="KW-0472">Membrane</keyword>
<gene>
    <name evidence="11" type="ORF">HA222_04770</name>
    <name evidence="12" type="ORF">J4478_04905</name>
</gene>
<keyword evidence="6 9" id="KW-1133">Transmembrane helix</keyword>
<keyword evidence="4 9" id="KW-0812">Transmembrane</keyword>
<name>A0A7J4JYA1_9ARCH</name>
<proteinExistence type="predicted"/>
<dbReference type="EMBL" id="JAGVWB010000033">
    <property type="protein sequence ID" value="MBS3058709.1"/>
    <property type="molecule type" value="Genomic_DNA"/>
</dbReference>
<keyword evidence="2" id="KW-0813">Transport</keyword>